<evidence type="ECO:0000313" key="6">
    <source>
        <dbReference type="EMBL" id="QCI12787.1"/>
    </source>
</evidence>
<proteinExistence type="inferred from homology"/>
<organism evidence="6 7">
    <name type="scientific">Pseudomonas putida</name>
    <name type="common">Arthrobacter siderocapsulatus</name>
    <dbReference type="NCBI Taxonomy" id="303"/>
    <lineage>
        <taxon>Bacteria</taxon>
        <taxon>Pseudomonadati</taxon>
        <taxon>Pseudomonadota</taxon>
        <taxon>Gammaproteobacteria</taxon>
        <taxon>Pseudomonadales</taxon>
        <taxon>Pseudomonadaceae</taxon>
        <taxon>Pseudomonas</taxon>
    </lineage>
</organism>
<protein>
    <submittedName>
        <fullName evidence="6">OprD family porin</fullName>
    </submittedName>
</protein>
<keyword evidence="2" id="KW-0813">Transport</keyword>
<dbReference type="EMBL" id="CP039371">
    <property type="protein sequence ID" value="QCI12787.1"/>
    <property type="molecule type" value="Genomic_DNA"/>
</dbReference>
<dbReference type="Gene3D" id="2.40.160.10">
    <property type="entry name" value="Porin"/>
    <property type="match status" value="1"/>
</dbReference>
<sequence length="422" mass="46801">MPYLTRSPVRQLPLLAALLSPGLADAAFIDDSHLRLELRNFYMNRDFRDADQPDTPRHDGKSQSKAEDWTQGFLLRAQSGFTEGTVGFGVDALGLVGIKLDSGSGTSGTGALRRNPVSGSPADEFAFLGVTGKARIGNTVLTVGDHEPVLPVVVRNDTRLLPQTYQGAQLQSNDIDDLTLTGGQFRQMHQRDSSDYEDIVMYADGSTGGKPTDRFNYAGAVYNFTPQLTGTLYRAELKDNYQQNIADLVYTLPLGGDRKLKTDLRLFDSDSRGRTTVDNRFRAAMVTYSSAGHSLGVAYQQQSGETGLPFLLVADPWAFNNGTYQPFVRAGEDSWQLRYDYNFAAMGLPGLTLMARYIRADDFQIRNQSATERERDIDLGYVIQSGPLAGLGFRLRNVMYRGSETTDVDENRVLITYTFNIW</sequence>
<evidence type="ECO:0000313" key="7">
    <source>
        <dbReference type="Proteomes" id="UP000298551"/>
    </source>
</evidence>
<evidence type="ECO:0000256" key="1">
    <source>
        <dbReference type="ARBA" id="ARBA00009075"/>
    </source>
</evidence>
<dbReference type="Proteomes" id="UP000298551">
    <property type="component" value="Chromosome"/>
</dbReference>
<accession>A0A4D6XA54</accession>
<gene>
    <name evidence="6" type="ORF">E6B08_16025</name>
</gene>
<evidence type="ECO:0000256" key="5">
    <source>
        <dbReference type="SAM" id="SignalP"/>
    </source>
</evidence>
<reference evidence="7" key="1">
    <citation type="submission" date="2019-04" db="EMBL/GenBank/DDBJ databases">
        <title>Genome sequence of Pseudomonas putida 1290, an auxin catabolizing strain.</title>
        <authorList>
            <person name="Laird T.S."/>
            <person name="Leveau J.H.J."/>
        </authorList>
    </citation>
    <scope>NUCLEOTIDE SEQUENCE [LARGE SCALE GENOMIC DNA]</scope>
    <source>
        <strain evidence="7">1290</strain>
    </source>
</reference>
<dbReference type="PANTHER" id="PTHR34596:SF2">
    <property type="entry name" value="CHITOPORIN"/>
    <property type="match status" value="1"/>
</dbReference>
<evidence type="ECO:0000256" key="4">
    <source>
        <dbReference type="SAM" id="MobiDB-lite"/>
    </source>
</evidence>
<keyword evidence="3 5" id="KW-0732">Signal</keyword>
<dbReference type="Pfam" id="PF03573">
    <property type="entry name" value="OprD"/>
    <property type="match status" value="1"/>
</dbReference>
<dbReference type="RefSeq" id="WP_136914940.1">
    <property type="nucleotide sequence ID" value="NZ_CP039371.1"/>
</dbReference>
<comment type="similarity">
    <text evidence="1">Belongs to the outer membrane porin (Opr) (TC 1.B.25) family.</text>
</comment>
<evidence type="ECO:0000256" key="3">
    <source>
        <dbReference type="ARBA" id="ARBA00022729"/>
    </source>
</evidence>
<name>A0A4D6XA54_PSEPU</name>
<dbReference type="InterPro" id="IPR005318">
    <property type="entry name" value="OM_porin_bac"/>
</dbReference>
<feature type="chain" id="PRO_5020771258" evidence="5">
    <location>
        <begin position="27"/>
        <end position="422"/>
    </location>
</feature>
<dbReference type="PANTHER" id="PTHR34596">
    <property type="entry name" value="CHITOPORIN"/>
    <property type="match status" value="1"/>
</dbReference>
<dbReference type="InterPro" id="IPR023614">
    <property type="entry name" value="Porin_dom_sf"/>
</dbReference>
<evidence type="ECO:0000256" key="2">
    <source>
        <dbReference type="ARBA" id="ARBA00022448"/>
    </source>
</evidence>
<dbReference type="GO" id="GO:0015288">
    <property type="term" value="F:porin activity"/>
    <property type="evidence" value="ECO:0007669"/>
    <property type="project" value="TreeGrafter"/>
</dbReference>
<dbReference type="GO" id="GO:0016020">
    <property type="term" value="C:membrane"/>
    <property type="evidence" value="ECO:0007669"/>
    <property type="project" value="InterPro"/>
</dbReference>
<feature type="signal peptide" evidence="5">
    <location>
        <begin position="1"/>
        <end position="26"/>
    </location>
</feature>
<dbReference type="AlphaFoldDB" id="A0A4D6XA54"/>
<dbReference type="OrthoDB" id="6759120at2"/>
<feature type="region of interest" description="Disordered" evidence="4">
    <location>
        <begin position="47"/>
        <end position="66"/>
    </location>
</feature>